<evidence type="ECO:0000259" key="6">
    <source>
        <dbReference type="PROSITE" id="PS50048"/>
    </source>
</evidence>
<dbReference type="InterPro" id="IPR021858">
    <property type="entry name" value="Fun_TF"/>
</dbReference>
<evidence type="ECO:0000256" key="3">
    <source>
        <dbReference type="ARBA" id="ARBA00023163"/>
    </source>
</evidence>
<keyword evidence="8" id="KW-1185">Reference proteome</keyword>
<feature type="domain" description="Zn(2)-C6 fungal-type" evidence="6">
    <location>
        <begin position="13"/>
        <end position="43"/>
    </location>
</feature>
<dbReference type="Proteomes" id="UP001149165">
    <property type="component" value="Unassembled WGS sequence"/>
</dbReference>
<evidence type="ECO:0000313" key="7">
    <source>
        <dbReference type="EMBL" id="KAJ5106459.1"/>
    </source>
</evidence>
<dbReference type="EMBL" id="JAPQKH010000003">
    <property type="protein sequence ID" value="KAJ5106459.1"/>
    <property type="molecule type" value="Genomic_DNA"/>
</dbReference>
<accession>A0A9W9FU92</accession>
<evidence type="ECO:0000256" key="1">
    <source>
        <dbReference type="ARBA" id="ARBA00023015"/>
    </source>
</evidence>
<dbReference type="PANTHER" id="PTHR47784">
    <property type="entry name" value="STEROL UPTAKE CONTROL PROTEIN 2"/>
    <property type="match status" value="1"/>
</dbReference>
<sequence>MHRRRGHTKSRHGCQTCKTRRVKCDEQRPICGNCEERKDTCVYSGTGPFLFPGNRRRKRQNAHSPSEDPERRSSETLKNLHNDSSRAASSDETPAPVLQMDHFELILQWINHTHRLLARNEETRKVWEIHVLQEGLKEPFLMHGVLALSALHLASLRQDNRRVMWLDLAIAHKNTALSMFSAQLQNIDLSNPKAMMTFASLAFAFSLASVLNVGGEEDGPSLSSLTDVFHMARGVQAVMGTKQDFIRESNFAPLLSTARPDANIPMDTLDALDQLEQLLVQCGQADTGFGAPYYIKEIDSMRGLLPFTYDQPTSMTMAGGWAIRLSQEYLEDLQSQKPLALVVLAHYCVFLHAARENWCISSWGRRVFLDIREHLDPGWHPHIQWASLNIIGADT</sequence>
<dbReference type="PROSITE" id="PS50048">
    <property type="entry name" value="ZN2_CY6_FUNGAL_2"/>
    <property type="match status" value="1"/>
</dbReference>
<dbReference type="InterPro" id="IPR053157">
    <property type="entry name" value="Sterol_Uptake_Regulator"/>
</dbReference>
<feature type="region of interest" description="Disordered" evidence="5">
    <location>
        <begin position="52"/>
        <end position="94"/>
    </location>
</feature>
<proteinExistence type="predicted"/>
<dbReference type="Gene3D" id="4.10.240.10">
    <property type="entry name" value="Zn(2)-C6 fungal-type DNA-binding domain"/>
    <property type="match status" value="1"/>
</dbReference>
<reference evidence="7" key="1">
    <citation type="submission" date="2022-11" db="EMBL/GenBank/DDBJ databases">
        <authorList>
            <person name="Petersen C."/>
        </authorList>
    </citation>
    <scope>NUCLEOTIDE SEQUENCE</scope>
    <source>
        <strain evidence="7">IBT 30069</strain>
    </source>
</reference>
<dbReference type="CDD" id="cd00067">
    <property type="entry name" value="GAL4"/>
    <property type="match status" value="1"/>
</dbReference>
<evidence type="ECO:0000256" key="4">
    <source>
        <dbReference type="ARBA" id="ARBA00023242"/>
    </source>
</evidence>
<dbReference type="PROSITE" id="PS00463">
    <property type="entry name" value="ZN2_CY6_FUNGAL_1"/>
    <property type="match status" value="1"/>
</dbReference>
<comment type="caution">
    <text evidence="7">The sequence shown here is derived from an EMBL/GenBank/DDBJ whole genome shotgun (WGS) entry which is preliminary data.</text>
</comment>
<dbReference type="GO" id="GO:0003677">
    <property type="term" value="F:DNA binding"/>
    <property type="evidence" value="ECO:0007669"/>
    <property type="project" value="UniProtKB-KW"/>
</dbReference>
<dbReference type="GO" id="GO:0001228">
    <property type="term" value="F:DNA-binding transcription activator activity, RNA polymerase II-specific"/>
    <property type="evidence" value="ECO:0007669"/>
    <property type="project" value="TreeGrafter"/>
</dbReference>
<keyword evidence="1" id="KW-0805">Transcription regulation</keyword>
<dbReference type="PANTHER" id="PTHR47784:SF5">
    <property type="entry name" value="STEROL UPTAKE CONTROL PROTEIN 2"/>
    <property type="match status" value="1"/>
</dbReference>
<keyword evidence="3" id="KW-0804">Transcription</keyword>
<evidence type="ECO:0000313" key="8">
    <source>
        <dbReference type="Proteomes" id="UP001149165"/>
    </source>
</evidence>
<dbReference type="InterPro" id="IPR001138">
    <property type="entry name" value="Zn2Cys6_DnaBD"/>
</dbReference>
<dbReference type="InterPro" id="IPR036864">
    <property type="entry name" value="Zn2-C6_fun-type_DNA-bd_sf"/>
</dbReference>
<dbReference type="GO" id="GO:0008270">
    <property type="term" value="F:zinc ion binding"/>
    <property type="evidence" value="ECO:0007669"/>
    <property type="project" value="InterPro"/>
</dbReference>
<reference evidence="7" key="2">
    <citation type="journal article" date="2023" name="IMA Fungus">
        <title>Comparative genomic study of the Penicillium genus elucidates a diverse pangenome and 15 lateral gene transfer events.</title>
        <authorList>
            <person name="Petersen C."/>
            <person name="Sorensen T."/>
            <person name="Nielsen M.R."/>
            <person name="Sondergaard T.E."/>
            <person name="Sorensen J.L."/>
            <person name="Fitzpatrick D.A."/>
            <person name="Frisvad J.C."/>
            <person name="Nielsen K.L."/>
        </authorList>
    </citation>
    <scope>NUCLEOTIDE SEQUENCE</scope>
    <source>
        <strain evidence="7">IBT 30069</strain>
    </source>
</reference>
<evidence type="ECO:0000256" key="2">
    <source>
        <dbReference type="ARBA" id="ARBA00023125"/>
    </source>
</evidence>
<name>A0A9W9FU92_9EURO</name>
<feature type="compositionally biased region" description="Basic and acidic residues" evidence="5">
    <location>
        <begin position="65"/>
        <end position="84"/>
    </location>
</feature>
<dbReference type="AlphaFoldDB" id="A0A9W9FU92"/>
<keyword evidence="4" id="KW-0539">Nucleus</keyword>
<protein>
    <recommendedName>
        <fullName evidence="6">Zn(2)-C6 fungal-type domain-containing protein</fullName>
    </recommendedName>
</protein>
<gene>
    <name evidence="7" type="ORF">N7456_003134</name>
</gene>
<dbReference type="SMART" id="SM00066">
    <property type="entry name" value="GAL4"/>
    <property type="match status" value="1"/>
</dbReference>
<organism evidence="7 8">
    <name type="scientific">Penicillium angulare</name>
    <dbReference type="NCBI Taxonomy" id="116970"/>
    <lineage>
        <taxon>Eukaryota</taxon>
        <taxon>Fungi</taxon>
        <taxon>Dikarya</taxon>
        <taxon>Ascomycota</taxon>
        <taxon>Pezizomycotina</taxon>
        <taxon>Eurotiomycetes</taxon>
        <taxon>Eurotiomycetidae</taxon>
        <taxon>Eurotiales</taxon>
        <taxon>Aspergillaceae</taxon>
        <taxon>Penicillium</taxon>
    </lineage>
</organism>
<dbReference type="Pfam" id="PF11951">
    <property type="entry name" value="Fungal_trans_2"/>
    <property type="match status" value="1"/>
</dbReference>
<dbReference type="SUPFAM" id="SSF57701">
    <property type="entry name" value="Zn2/Cys6 DNA-binding domain"/>
    <property type="match status" value="1"/>
</dbReference>
<evidence type="ECO:0000256" key="5">
    <source>
        <dbReference type="SAM" id="MobiDB-lite"/>
    </source>
</evidence>
<keyword evidence="2" id="KW-0238">DNA-binding</keyword>
<dbReference type="OrthoDB" id="4937900at2759"/>
<dbReference type="Pfam" id="PF00172">
    <property type="entry name" value="Zn_clus"/>
    <property type="match status" value="1"/>
</dbReference>